<dbReference type="InterPro" id="IPR017871">
    <property type="entry name" value="ABC_transporter-like_CS"/>
</dbReference>
<dbReference type="PANTHER" id="PTHR48041">
    <property type="entry name" value="ABC TRANSPORTER G FAMILY MEMBER 28"/>
    <property type="match status" value="1"/>
</dbReference>
<evidence type="ECO:0000256" key="4">
    <source>
        <dbReference type="ARBA" id="ARBA00022474"/>
    </source>
</evidence>
<dbReference type="GO" id="GO:0005524">
    <property type="term" value="F:ATP binding"/>
    <property type="evidence" value="ECO:0007669"/>
    <property type="project" value="UniProtKB-KW"/>
</dbReference>
<evidence type="ECO:0000256" key="1">
    <source>
        <dbReference type="ARBA" id="ARBA00004141"/>
    </source>
</evidence>
<comment type="similarity">
    <text evidence="2">Belongs to the ABC transporter superfamily. ABCG family. Eye pigment precursor importer (TC 3.A.1.204) subfamily.</text>
</comment>
<dbReference type="PROSITE" id="PS00211">
    <property type="entry name" value="ABC_TRANSPORTER_1"/>
    <property type="match status" value="1"/>
</dbReference>
<feature type="transmembrane region" description="Helical" evidence="12">
    <location>
        <begin position="521"/>
        <end position="545"/>
    </location>
</feature>
<dbReference type="CDD" id="cd03213">
    <property type="entry name" value="ABCG_EPDR"/>
    <property type="match status" value="1"/>
</dbReference>
<dbReference type="Gene3D" id="3.40.50.300">
    <property type="entry name" value="P-loop containing nucleotide triphosphate hydrolases"/>
    <property type="match status" value="1"/>
</dbReference>
<evidence type="ECO:0000256" key="11">
    <source>
        <dbReference type="SAM" id="MobiDB-lite"/>
    </source>
</evidence>
<dbReference type="PANTHER" id="PTHR48041:SF129">
    <property type="entry name" value="PROTEIN WHITE"/>
    <property type="match status" value="1"/>
</dbReference>
<feature type="domain" description="ABC transporter" evidence="13">
    <location>
        <begin position="62"/>
        <end position="315"/>
    </location>
</feature>
<dbReference type="InterPro" id="IPR050352">
    <property type="entry name" value="ABCG_transporters"/>
</dbReference>
<evidence type="ECO:0000256" key="8">
    <source>
        <dbReference type="ARBA" id="ARBA00022989"/>
    </source>
</evidence>
<dbReference type="NCBIfam" id="TIGR00955">
    <property type="entry name" value="3a01204"/>
    <property type="match status" value="1"/>
</dbReference>
<keyword evidence="5 12" id="KW-0812">Transmembrane</keyword>
<evidence type="ECO:0000256" key="10">
    <source>
        <dbReference type="ARBA" id="ARBA00039188"/>
    </source>
</evidence>
<dbReference type="InterPro" id="IPR013525">
    <property type="entry name" value="ABC2_TM"/>
</dbReference>
<dbReference type="EMBL" id="GFXV01007225">
    <property type="protein sequence ID" value="MBW19030.1"/>
    <property type="molecule type" value="Transcribed_RNA"/>
</dbReference>
<dbReference type="GO" id="GO:0005886">
    <property type="term" value="C:plasma membrane"/>
    <property type="evidence" value="ECO:0007669"/>
    <property type="project" value="TreeGrafter"/>
</dbReference>
<dbReference type="GO" id="GO:0030659">
    <property type="term" value="C:cytoplasmic vesicle membrane"/>
    <property type="evidence" value="ECO:0007669"/>
    <property type="project" value="TreeGrafter"/>
</dbReference>
<feature type="transmembrane region" description="Helical" evidence="12">
    <location>
        <begin position="641"/>
        <end position="661"/>
    </location>
</feature>
<reference evidence="14" key="1">
    <citation type="submission" date="2017-10" db="EMBL/GenBank/DDBJ databases">
        <title>Transcriptome Assembly of Sugarcane Aphid Adults.</title>
        <authorList>
            <person name="Scully E.D."/>
            <person name="Palmer N.A."/>
            <person name="Geib S.M."/>
            <person name="Sarath G."/>
            <person name="Sattler S.E."/>
        </authorList>
    </citation>
    <scope>NUCLEOTIDE SEQUENCE</scope>
    <source>
        <tissue evidence="14">Whole body</tissue>
    </source>
</reference>
<gene>
    <name evidence="14" type="primary">w_3</name>
</gene>
<dbReference type="Pfam" id="PF19055">
    <property type="entry name" value="ABC2_membrane_7"/>
    <property type="match status" value="1"/>
</dbReference>
<dbReference type="GO" id="GO:0140359">
    <property type="term" value="F:ABC-type transporter activity"/>
    <property type="evidence" value="ECO:0007669"/>
    <property type="project" value="InterPro"/>
</dbReference>
<evidence type="ECO:0000256" key="6">
    <source>
        <dbReference type="ARBA" id="ARBA00022741"/>
    </source>
</evidence>
<dbReference type="SMART" id="SM00382">
    <property type="entry name" value="AAA"/>
    <property type="match status" value="1"/>
</dbReference>
<evidence type="ECO:0000313" key="14">
    <source>
        <dbReference type="EMBL" id="MBW19030.1"/>
    </source>
</evidence>
<evidence type="ECO:0000256" key="9">
    <source>
        <dbReference type="ARBA" id="ARBA00023136"/>
    </source>
</evidence>
<dbReference type="Pfam" id="PF01061">
    <property type="entry name" value="ABC2_membrane"/>
    <property type="match status" value="1"/>
</dbReference>
<feature type="transmembrane region" description="Helical" evidence="12">
    <location>
        <begin position="415"/>
        <end position="432"/>
    </location>
</feature>
<protein>
    <recommendedName>
        <fullName evidence="10">Protein white</fullName>
    </recommendedName>
</protein>
<dbReference type="InterPro" id="IPR043926">
    <property type="entry name" value="ABCG_dom"/>
</dbReference>
<dbReference type="InterPro" id="IPR005284">
    <property type="entry name" value="Pigment_permease/Abcg"/>
</dbReference>
<dbReference type="InterPro" id="IPR003593">
    <property type="entry name" value="AAA+_ATPase"/>
</dbReference>
<evidence type="ECO:0000256" key="2">
    <source>
        <dbReference type="ARBA" id="ARBA00005814"/>
    </source>
</evidence>
<evidence type="ECO:0000256" key="12">
    <source>
        <dbReference type="SAM" id="Phobius"/>
    </source>
</evidence>
<organism evidence="14">
    <name type="scientific">Melanaphis sacchari</name>
    <dbReference type="NCBI Taxonomy" id="742174"/>
    <lineage>
        <taxon>Eukaryota</taxon>
        <taxon>Metazoa</taxon>
        <taxon>Ecdysozoa</taxon>
        <taxon>Arthropoda</taxon>
        <taxon>Hexapoda</taxon>
        <taxon>Insecta</taxon>
        <taxon>Pterygota</taxon>
        <taxon>Neoptera</taxon>
        <taxon>Paraneoptera</taxon>
        <taxon>Hemiptera</taxon>
        <taxon>Sternorrhyncha</taxon>
        <taxon>Aphidomorpha</taxon>
        <taxon>Aphidoidea</taxon>
        <taxon>Aphididae</taxon>
        <taxon>Aphidini</taxon>
        <taxon>Melanaphis</taxon>
    </lineage>
</organism>
<dbReference type="GO" id="GO:0031409">
    <property type="term" value="F:pigment binding"/>
    <property type="evidence" value="ECO:0007669"/>
    <property type="project" value="UniProtKB-KW"/>
</dbReference>
<keyword evidence="6" id="KW-0547">Nucleotide-binding</keyword>
<evidence type="ECO:0000256" key="5">
    <source>
        <dbReference type="ARBA" id="ARBA00022692"/>
    </source>
</evidence>
<feature type="transmembrane region" description="Helical" evidence="12">
    <location>
        <begin position="552"/>
        <end position="574"/>
    </location>
</feature>
<dbReference type="GO" id="GO:0016887">
    <property type="term" value="F:ATP hydrolysis activity"/>
    <property type="evidence" value="ECO:0007669"/>
    <property type="project" value="InterPro"/>
</dbReference>
<keyword evidence="7" id="KW-0067">ATP-binding</keyword>
<dbReference type="InterPro" id="IPR027417">
    <property type="entry name" value="P-loop_NTPase"/>
</dbReference>
<keyword evidence="8 12" id="KW-1133">Transmembrane helix</keyword>
<dbReference type="PROSITE" id="PS50893">
    <property type="entry name" value="ABC_TRANSPORTER_2"/>
    <property type="match status" value="1"/>
</dbReference>
<comment type="subcellular location">
    <subcellularLocation>
        <location evidence="1">Membrane</location>
        <topology evidence="1">Multi-pass membrane protein</topology>
    </subcellularLocation>
</comment>
<sequence>MSPKDEKKPLLANRNADNSQLEKENFTRYRSLEHSNGTGTNKQVNQSITYTWTNMNVYTKNGKSQNVYDTFTSCCSGSLKNRTEKKQLLNNVSGSARPGELLALMGSSGAGKTTLLNSLTFRSNRNVMESGVRSINGIPVNSKLLTAVSAYVQQNDLFIGTLTVREHLIFQAMVRMDRDIPYEKRMARVEDVIQELSLSKCQNTIIGVIGRIKGLSGGEMKRLSFASEVLTDPPLMFCDEPTSGLDSYMAQNVVSVLKSMASKGKTIICTIHQPSSEVYSMFDKILLLANGRTAFLGSTNDAIEFFKTLGVSCPKNHNPADFFIQLLAIVPSQEMCSFETIDTVCEAYENSSYKNDMIEHQKQLFAASKSSLDYWGLSGLENVSSPYKASWMEQFSAVFWRSWLSIKKEPALTKIRIIQTLLVAALISFIFYNQHLDQDGVMNINGALFMCISNMTFQNVLAVINVFCSELPVFMREHHSGMYRTDVYFLSKTLAEVPIFLIIPIMFTSIMYYIVGLNPKFIHFLTAILFITLVSLVAVSFGYFVSCASGSISIALSVGPTFVIPFLLFGGYFLNVGSIPYYFRWLSVFSWFKYANEGLQVNQWADIDVINCNRANTTCPRSGHAVLESNNFLESNITMDIASLFILIIVFRFMAFLSLLVRTTRK</sequence>
<keyword evidence="3" id="KW-0813">Transport</keyword>
<dbReference type="InterPro" id="IPR003439">
    <property type="entry name" value="ABC_transporter-like_ATP-bd"/>
</dbReference>
<dbReference type="AlphaFoldDB" id="A0A2H8TYR6"/>
<feature type="transmembrane region" description="Helical" evidence="12">
    <location>
        <begin position="489"/>
        <end position="515"/>
    </location>
</feature>
<proteinExistence type="inferred from homology"/>
<dbReference type="SUPFAM" id="SSF52540">
    <property type="entry name" value="P-loop containing nucleoside triphosphate hydrolases"/>
    <property type="match status" value="1"/>
</dbReference>
<evidence type="ECO:0000256" key="3">
    <source>
        <dbReference type="ARBA" id="ARBA00022448"/>
    </source>
</evidence>
<dbReference type="OrthoDB" id="66620at2759"/>
<dbReference type="FunFam" id="3.40.50.300:FF:001225">
    <property type="entry name" value="ATP-binding cassette sub-family G member"/>
    <property type="match status" value="1"/>
</dbReference>
<feature type="region of interest" description="Disordered" evidence="11">
    <location>
        <begin position="1"/>
        <end position="21"/>
    </location>
</feature>
<evidence type="ECO:0000259" key="13">
    <source>
        <dbReference type="PROSITE" id="PS50893"/>
    </source>
</evidence>
<keyword evidence="4" id="KW-0608">Pigment</keyword>
<evidence type="ECO:0000256" key="7">
    <source>
        <dbReference type="ARBA" id="ARBA00022840"/>
    </source>
</evidence>
<dbReference type="Pfam" id="PF00005">
    <property type="entry name" value="ABC_tran"/>
    <property type="match status" value="1"/>
</dbReference>
<name>A0A2H8TYR6_9HEMI</name>
<accession>A0A2H8TYR6</accession>
<keyword evidence="9 12" id="KW-0472">Membrane</keyword>